<evidence type="ECO:0000313" key="3">
    <source>
        <dbReference type="Proteomes" id="UP000276133"/>
    </source>
</evidence>
<keyword evidence="3" id="KW-1185">Reference proteome</keyword>
<sequence length="57" mass="7072">MKFYAKNYRFDKWIYELFTFFNRLLCLIQTMKILMFKITASFSIKKNFSKSKNLKNK</sequence>
<evidence type="ECO:0000256" key="1">
    <source>
        <dbReference type="SAM" id="Phobius"/>
    </source>
</evidence>
<dbReference type="EMBL" id="REGN01002707">
    <property type="protein sequence ID" value="RNA26608.1"/>
    <property type="molecule type" value="Genomic_DNA"/>
</dbReference>
<keyword evidence="1" id="KW-1133">Transmembrane helix</keyword>
<dbReference type="Proteomes" id="UP000276133">
    <property type="component" value="Unassembled WGS sequence"/>
</dbReference>
<reference evidence="2 3" key="1">
    <citation type="journal article" date="2018" name="Sci. Rep.">
        <title>Genomic signatures of local adaptation to the degree of environmental predictability in rotifers.</title>
        <authorList>
            <person name="Franch-Gras L."/>
            <person name="Hahn C."/>
            <person name="Garcia-Roger E.M."/>
            <person name="Carmona M.J."/>
            <person name="Serra M."/>
            <person name="Gomez A."/>
        </authorList>
    </citation>
    <scope>NUCLEOTIDE SEQUENCE [LARGE SCALE GENOMIC DNA]</scope>
    <source>
        <strain evidence="2">HYR1</strain>
    </source>
</reference>
<proteinExistence type="predicted"/>
<evidence type="ECO:0000313" key="2">
    <source>
        <dbReference type="EMBL" id="RNA26608.1"/>
    </source>
</evidence>
<gene>
    <name evidence="2" type="ORF">BpHYR1_041148</name>
</gene>
<comment type="caution">
    <text evidence="2">The sequence shown here is derived from an EMBL/GenBank/DDBJ whole genome shotgun (WGS) entry which is preliminary data.</text>
</comment>
<accession>A0A3M7RTD9</accession>
<keyword evidence="1" id="KW-0472">Membrane</keyword>
<protein>
    <submittedName>
        <fullName evidence="2">Uncharacterized protein</fullName>
    </submittedName>
</protein>
<name>A0A3M7RTD9_BRAPC</name>
<keyword evidence="1" id="KW-0812">Transmembrane</keyword>
<feature type="transmembrane region" description="Helical" evidence="1">
    <location>
        <begin position="20"/>
        <end position="44"/>
    </location>
</feature>
<organism evidence="2 3">
    <name type="scientific">Brachionus plicatilis</name>
    <name type="common">Marine rotifer</name>
    <name type="synonym">Brachionus muelleri</name>
    <dbReference type="NCBI Taxonomy" id="10195"/>
    <lineage>
        <taxon>Eukaryota</taxon>
        <taxon>Metazoa</taxon>
        <taxon>Spiralia</taxon>
        <taxon>Gnathifera</taxon>
        <taxon>Rotifera</taxon>
        <taxon>Eurotatoria</taxon>
        <taxon>Monogononta</taxon>
        <taxon>Pseudotrocha</taxon>
        <taxon>Ploima</taxon>
        <taxon>Brachionidae</taxon>
        <taxon>Brachionus</taxon>
    </lineage>
</organism>
<dbReference type="AlphaFoldDB" id="A0A3M7RTD9"/>